<dbReference type="PROSITE" id="PS50011">
    <property type="entry name" value="PROTEIN_KINASE_DOM"/>
    <property type="match status" value="1"/>
</dbReference>
<dbReference type="Pfam" id="PF00069">
    <property type="entry name" value="Pkinase"/>
    <property type="match status" value="1"/>
</dbReference>
<keyword evidence="2" id="KW-0723">Serine/threonine-protein kinase</keyword>
<dbReference type="InterPro" id="IPR045801">
    <property type="entry name" value="MEKK4_N"/>
</dbReference>
<dbReference type="InterPro" id="IPR050538">
    <property type="entry name" value="MAP_kinase_kinase_kinase"/>
</dbReference>
<evidence type="ECO:0000256" key="1">
    <source>
        <dbReference type="ARBA" id="ARBA00006529"/>
    </source>
</evidence>
<keyword evidence="10" id="KW-1185">Reference proteome</keyword>
<dbReference type="Proteomes" id="UP001175271">
    <property type="component" value="Unassembled WGS sequence"/>
</dbReference>
<dbReference type="GO" id="GO:0004674">
    <property type="term" value="F:protein serine/threonine kinase activity"/>
    <property type="evidence" value="ECO:0007669"/>
    <property type="project" value="UniProtKB-KW"/>
</dbReference>
<keyword evidence="6" id="KW-0067">ATP-binding</keyword>
<evidence type="ECO:0000256" key="2">
    <source>
        <dbReference type="ARBA" id="ARBA00022527"/>
    </source>
</evidence>
<dbReference type="GO" id="GO:0000165">
    <property type="term" value="P:MAPK cascade"/>
    <property type="evidence" value="ECO:0007669"/>
    <property type="project" value="InterPro"/>
</dbReference>
<feature type="compositionally biased region" description="Basic and acidic residues" evidence="7">
    <location>
        <begin position="22"/>
        <end position="31"/>
    </location>
</feature>
<dbReference type="PANTHER" id="PTHR48016:SF32">
    <property type="entry name" value="MITOGEN-ACTIVATED PROTEIN KINASE KINASE KINASE 4"/>
    <property type="match status" value="1"/>
</dbReference>
<proteinExistence type="inferred from homology"/>
<name>A0AA39MAN1_9BILA</name>
<evidence type="ECO:0000259" key="8">
    <source>
        <dbReference type="PROSITE" id="PS50011"/>
    </source>
</evidence>
<keyword evidence="5" id="KW-0418">Kinase</keyword>
<dbReference type="InterPro" id="IPR000719">
    <property type="entry name" value="Prot_kinase_dom"/>
</dbReference>
<feature type="compositionally biased region" description="Basic and acidic residues" evidence="7">
    <location>
        <begin position="1"/>
        <end position="10"/>
    </location>
</feature>
<dbReference type="InterPro" id="IPR011009">
    <property type="entry name" value="Kinase-like_dom_sf"/>
</dbReference>
<dbReference type="GO" id="GO:0005524">
    <property type="term" value="F:ATP binding"/>
    <property type="evidence" value="ECO:0007669"/>
    <property type="project" value="UniProtKB-KW"/>
</dbReference>
<accession>A0AA39MAN1</accession>
<feature type="domain" description="Protein kinase" evidence="8">
    <location>
        <begin position="1203"/>
        <end position="1476"/>
    </location>
</feature>
<protein>
    <recommendedName>
        <fullName evidence="8">Protein kinase domain-containing protein</fullName>
    </recommendedName>
</protein>
<evidence type="ECO:0000256" key="3">
    <source>
        <dbReference type="ARBA" id="ARBA00022679"/>
    </source>
</evidence>
<dbReference type="PROSITE" id="PS00108">
    <property type="entry name" value="PROTEIN_KINASE_ST"/>
    <property type="match status" value="1"/>
</dbReference>
<dbReference type="PANTHER" id="PTHR48016">
    <property type="entry name" value="MAP KINASE KINASE KINASE SSK2-RELATED-RELATED"/>
    <property type="match status" value="1"/>
</dbReference>
<dbReference type="SUPFAM" id="SSF56112">
    <property type="entry name" value="Protein kinase-like (PK-like)"/>
    <property type="match status" value="1"/>
</dbReference>
<evidence type="ECO:0000256" key="7">
    <source>
        <dbReference type="SAM" id="MobiDB-lite"/>
    </source>
</evidence>
<dbReference type="Gene3D" id="1.10.510.10">
    <property type="entry name" value="Transferase(Phosphotransferase) domain 1"/>
    <property type="match status" value="1"/>
</dbReference>
<gene>
    <name evidence="9" type="ORF">QR680_010420</name>
</gene>
<evidence type="ECO:0000313" key="10">
    <source>
        <dbReference type="Proteomes" id="UP001175271"/>
    </source>
</evidence>
<dbReference type="Pfam" id="PF19431">
    <property type="entry name" value="MEKK4_N"/>
    <property type="match status" value="1"/>
</dbReference>
<dbReference type="EMBL" id="JAUCMV010000001">
    <property type="protein sequence ID" value="KAK0427771.1"/>
    <property type="molecule type" value="Genomic_DNA"/>
</dbReference>
<evidence type="ECO:0000313" key="9">
    <source>
        <dbReference type="EMBL" id="KAK0427771.1"/>
    </source>
</evidence>
<dbReference type="InterPro" id="IPR008271">
    <property type="entry name" value="Ser/Thr_kinase_AS"/>
</dbReference>
<evidence type="ECO:0000256" key="5">
    <source>
        <dbReference type="ARBA" id="ARBA00022777"/>
    </source>
</evidence>
<keyword evidence="4" id="KW-0547">Nucleotide-binding</keyword>
<evidence type="ECO:0000256" key="6">
    <source>
        <dbReference type="ARBA" id="ARBA00022840"/>
    </source>
</evidence>
<feature type="region of interest" description="Disordered" evidence="7">
    <location>
        <begin position="1"/>
        <end position="50"/>
    </location>
</feature>
<evidence type="ECO:0000256" key="4">
    <source>
        <dbReference type="ARBA" id="ARBA00022741"/>
    </source>
</evidence>
<dbReference type="SMART" id="SM00220">
    <property type="entry name" value="S_TKc"/>
    <property type="match status" value="1"/>
</dbReference>
<comment type="similarity">
    <text evidence="1">Belongs to the protein kinase superfamily. STE Ser/Thr protein kinase family. MAP kinase kinase kinase subfamily.</text>
</comment>
<keyword evidence="3" id="KW-0808">Transferase</keyword>
<sequence length="1482" mass="170843">MDFRSRHGSESDLSYQPGRKRYSAEKGEKSEKKRKKSGYHGRASLPCNKRKYSKGSKMAYEFGDEYFDDQEHVTLQQITNSPRLPTSPVANNMPKYSCLPLGREKRRMGHCFYTTFDEATLIREIPPETKQEDPEHRRRKDFFLEAKKALDDAKRQKNKRIEQLEVVGGESCEIRGETLKAYIKVTDFTTAKMGDVLWLQLQAYLAGRPMRKNTFAKSTNDHDAYILKERQRLGNVLEDIRHFRFDMPESFLAQFTDRNAYFKTLANDSYLRSVKDARKTVQTLLGRFDEYWSLFPRFKAIFPRQEGDGIRPDHREAVDRLELLYMWYNTFDSLRDVMKTVGDILQHRSATVSATNNSRSSRTSTDTFNLWPRDDYHSPTQSWSHVSYSDFGGSLSPNDALSKSPELDEQNMDTVNDNDFEQFLRDRFRQFYRDVVQQSLQLRGMREVLNQIDRVTRRPLDKAASALVSRPLYAHVASGSNLLSQSTHSDHEKKHDQMTIHHKHFAKMNLPPFYPFFQFLITIPVDLVEQWCAAKSMRTDSERGGKRDLLTINTLIEECHECLTAAIDVKLQYVGFVKATCTDPSVHLSYLRALDKELEKIFMKYFEYLFEWADSGSDFTSNDMEWNSATQTVDKLISEWESTKEWTVSIPSTESEAAHAFCHISKKVLNDLVLKFLQSEVERIDRMAIEAKVNKKMDEASDFEIIDESGSTPDRKLSTPHSLVFMQCRRIKRLIQNLRQRSLKALALLKAVSNDLEFCAKYKAKLDAEINGEYIVRKLIENDFTLLRFKIGYNLPFLAFCPKEIQSNSEVVNSLLNSICSRGCKLPQECSKSKREQYANESQSLENEGSLDPFNLDSVSQALFQVNAEASPKHYMVILSKQLFSDEDFDPQTDSLRCVNERYLSDIEIRKSTATSLSHTQVDLNEIYIVSETRCVLTSCRKNFEDIFSDKPDRMELSHDFCSLYDYLEDKLDDSRDKAMEICNEIWGYVDEIKTSVGHGVTGDRDNEIRTLRDTLLQSYKLAFEFTKEVGKLIPASGGAGFAERFVTYVEQWEGFLADMINKEQPISTTFWADEAFNCILMGYKKYAKFLSTEKIETLERSISHLIEIYKATSTSLANAWNGHSRHPSQSKITPEKLPNFQARSDESKPMKPADRFSLGCMRLDSVRDDRLFEAGKIGHTTEYKREPSKYFKTELKAPFRWQCFEKCLGRGQQGSVHVVFDQDNDRLLAMKRVQIEYNDEDQLKRLVLEVENLRDLDHINLVKYFGVEVKNECMMIFMEYCHEGTLERVCRERLDLNYVRRYTHQLLSAVEYIHSTGIVHRDIKPANIFLTRKDILKLGDFGCSFRLTSGSTIIGEIQEHIGTACYMAPEIATRGGEIHTSEPIDGGVSKVLYHGYGRAVDIWSTGCVVLEMLTGKRPYHHLKSDFQIYYALGTGKLPEIPPGLNDLTLGFLNGCLVTDPNKRSTAHDLLADAFANIQLTE</sequence>
<organism evidence="9 10">
    <name type="scientific">Steinernema hermaphroditum</name>
    <dbReference type="NCBI Taxonomy" id="289476"/>
    <lineage>
        <taxon>Eukaryota</taxon>
        <taxon>Metazoa</taxon>
        <taxon>Ecdysozoa</taxon>
        <taxon>Nematoda</taxon>
        <taxon>Chromadorea</taxon>
        <taxon>Rhabditida</taxon>
        <taxon>Tylenchina</taxon>
        <taxon>Panagrolaimomorpha</taxon>
        <taxon>Strongyloidoidea</taxon>
        <taxon>Steinernematidae</taxon>
        <taxon>Steinernema</taxon>
    </lineage>
</organism>
<reference evidence="9" key="1">
    <citation type="submission" date="2023-06" db="EMBL/GenBank/DDBJ databases">
        <title>Genomic analysis of the entomopathogenic nematode Steinernema hermaphroditum.</title>
        <authorList>
            <person name="Schwarz E.M."/>
            <person name="Heppert J.K."/>
            <person name="Baniya A."/>
            <person name="Schwartz H.T."/>
            <person name="Tan C.-H."/>
            <person name="Antoshechkin I."/>
            <person name="Sternberg P.W."/>
            <person name="Goodrich-Blair H."/>
            <person name="Dillman A.R."/>
        </authorList>
    </citation>
    <scope>NUCLEOTIDE SEQUENCE</scope>
    <source>
        <strain evidence="9">PS9179</strain>
        <tissue evidence="9">Whole animal</tissue>
    </source>
</reference>
<comment type="caution">
    <text evidence="9">The sequence shown here is derived from an EMBL/GenBank/DDBJ whole genome shotgun (WGS) entry which is preliminary data.</text>
</comment>